<dbReference type="InterPro" id="IPR036034">
    <property type="entry name" value="PDZ_sf"/>
</dbReference>
<evidence type="ECO:0000259" key="3">
    <source>
        <dbReference type="PROSITE" id="PS50106"/>
    </source>
</evidence>
<feature type="compositionally biased region" description="Polar residues" evidence="1">
    <location>
        <begin position="212"/>
        <end position="223"/>
    </location>
</feature>
<feature type="compositionally biased region" description="Polar residues" evidence="1">
    <location>
        <begin position="171"/>
        <end position="184"/>
    </location>
</feature>
<dbReference type="PANTHER" id="PTHR10316:SF68">
    <property type="entry name" value="AGAP003128-PA"/>
    <property type="match status" value="1"/>
</dbReference>
<keyword evidence="2" id="KW-1133">Transmembrane helix</keyword>
<dbReference type="SMART" id="SM00228">
    <property type="entry name" value="PDZ"/>
    <property type="match status" value="1"/>
</dbReference>
<feature type="compositionally biased region" description="Low complexity" evidence="1">
    <location>
        <begin position="150"/>
        <end position="170"/>
    </location>
</feature>
<reference evidence="5" key="1">
    <citation type="submission" date="2010-08" db="EMBL/GenBank/DDBJ databases">
        <authorList>
            <consortium name="Caenorhabditis japonica Sequencing Consortium"/>
            <person name="Wilson R.K."/>
        </authorList>
    </citation>
    <scope>NUCLEOTIDE SEQUENCE [LARGE SCALE GENOMIC DNA]</scope>
    <source>
        <strain evidence="5">DF5081</strain>
    </source>
</reference>
<evidence type="ECO:0000256" key="2">
    <source>
        <dbReference type="SAM" id="Phobius"/>
    </source>
</evidence>
<evidence type="ECO:0000313" key="4">
    <source>
        <dbReference type="EnsemblMetazoa" id="CJA07815.1"/>
    </source>
</evidence>
<feature type="region of interest" description="Disordered" evidence="1">
    <location>
        <begin position="207"/>
        <end position="232"/>
    </location>
</feature>
<evidence type="ECO:0000313" key="5">
    <source>
        <dbReference type="Proteomes" id="UP000005237"/>
    </source>
</evidence>
<dbReference type="GO" id="GO:0007165">
    <property type="term" value="P:signal transduction"/>
    <property type="evidence" value="ECO:0007669"/>
    <property type="project" value="TreeGrafter"/>
</dbReference>
<name>A0A8R1HT24_CAEJA</name>
<keyword evidence="5" id="KW-1185">Reference proteome</keyword>
<keyword evidence="2" id="KW-0472">Membrane</keyword>
<dbReference type="InterPro" id="IPR001478">
    <property type="entry name" value="PDZ"/>
</dbReference>
<dbReference type="Pfam" id="PF00595">
    <property type="entry name" value="PDZ"/>
    <property type="match status" value="1"/>
</dbReference>
<proteinExistence type="predicted"/>
<dbReference type="EnsemblMetazoa" id="CJA07815.1">
    <property type="protein sequence ID" value="CJA07815.1"/>
    <property type="gene ID" value="WBGene00127019"/>
</dbReference>
<feature type="transmembrane region" description="Helical" evidence="2">
    <location>
        <begin position="250"/>
        <end position="271"/>
    </location>
</feature>
<protein>
    <submittedName>
        <fullName evidence="4">PDZ domain-containing protein</fullName>
    </submittedName>
</protein>
<dbReference type="Gene3D" id="2.30.42.10">
    <property type="match status" value="1"/>
</dbReference>
<sequence>MMVSPSPHENAAFSTDMEPIYEQATDEMEFADGTMQSRNLQDDLPSEALQTVEIEKTVHGFGFNIVGGIDNPHFLGDIGIYVSSLNPQSKSYGVVKTGDRILMLDGVDMTYKTHDEAVDVFRSVKVGHVAKMVIDREYLLLEEDRTQSMTTPTASASFNTSSFTPPTASTQSDKTPNTYMPNSDSKGRLTAHGLSAVIERIRGKVNEEEDAQSATSYAPSTHSFIDDVPRTPRKPYSILDPRNNSWITEALYVSIGLGALTISGFLAYRFIRSRK</sequence>
<dbReference type="SUPFAM" id="SSF50156">
    <property type="entry name" value="PDZ domain-like"/>
    <property type="match status" value="1"/>
</dbReference>
<dbReference type="AlphaFoldDB" id="A0A8R1HT24"/>
<dbReference type="Proteomes" id="UP000005237">
    <property type="component" value="Unassembled WGS sequence"/>
</dbReference>
<feature type="domain" description="PDZ" evidence="3">
    <location>
        <begin position="51"/>
        <end position="123"/>
    </location>
</feature>
<reference evidence="4" key="2">
    <citation type="submission" date="2022-06" db="UniProtKB">
        <authorList>
            <consortium name="EnsemblMetazoa"/>
        </authorList>
    </citation>
    <scope>IDENTIFICATION</scope>
    <source>
        <strain evidence="4">DF5081</strain>
    </source>
</reference>
<feature type="region of interest" description="Disordered" evidence="1">
    <location>
        <begin position="149"/>
        <end position="186"/>
    </location>
</feature>
<dbReference type="PROSITE" id="PS50106">
    <property type="entry name" value="PDZ"/>
    <property type="match status" value="1"/>
</dbReference>
<accession>A0A8R1HT24</accession>
<dbReference type="PANTHER" id="PTHR10316">
    <property type="entry name" value="MEMBRANE ASSOCIATED GUANYLATE KINASE-RELATED"/>
    <property type="match status" value="1"/>
</dbReference>
<keyword evidence="2" id="KW-0812">Transmembrane</keyword>
<evidence type="ECO:0000256" key="1">
    <source>
        <dbReference type="SAM" id="MobiDB-lite"/>
    </source>
</evidence>
<organism evidence="4 5">
    <name type="scientific">Caenorhabditis japonica</name>
    <dbReference type="NCBI Taxonomy" id="281687"/>
    <lineage>
        <taxon>Eukaryota</taxon>
        <taxon>Metazoa</taxon>
        <taxon>Ecdysozoa</taxon>
        <taxon>Nematoda</taxon>
        <taxon>Chromadorea</taxon>
        <taxon>Rhabditida</taxon>
        <taxon>Rhabditina</taxon>
        <taxon>Rhabditomorpha</taxon>
        <taxon>Rhabditoidea</taxon>
        <taxon>Rhabditidae</taxon>
        <taxon>Peloderinae</taxon>
        <taxon>Caenorhabditis</taxon>
    </lineage>
</organism>
<dbReference type="GO" id="GO:0005737">
    <property type="term" value="C:cytoplasm"/>
    <property type="evidence" value="ECO:0007669"/>
    <property type="project" value="TreeGrafter"/>
</dbReference>